<dbReference type="InterPro" id="IPR013108">
    <property type="entry name" value="Amidohydro_3"/>
</dbReference>
<feature type="signal peptide" evidence="1">
    <location>
        <begin position="1"/>
        <end position="20"/>
    </location>
</feature>
<dbReference type="Gene3D" id="3.10.310.70">
    <property type="match status" value="1"/>
</dbReference>
<dbReference type="SUPFAM" id="SSF51338">
    <property type="entry name" value="Composite domain of metallo-dependent hydrolases"/>
    <property type="match status" value="1"/>
</dbReference>
<dbReference type="Gene3D" id="3.20.20.140">
    <property type="entry name" value="Metal-dependent hydrolases"/>
    <property type="match status" value="1"/>
</dbReference>
<organism evidence="3 4">
    <name type="scientific">Pseudoalteromonas phenolica</name>
    <dbReference type="NCBI Taxonomy" id="161398"/>
    <lineage>
        <taxon>Bacteria</taxon>
        <taxon>Pseudomonadati</taxon>
        <taxon>Pseudomonadota</taxon>
        <taxon>Gammaproteobacteria</taxon>
        <taxon>Alteromonadales</taxon>
        <taxon>Pseudoalteromonadaceae</taxon>
        <taxon>Pseudoalteromonas</taxon>
    </lineage>
</organism>
<dbReference type="RefSeq" id="WP_058029082.1">
    <property type="nucleotide sequence ID" value="NZ_CP013187.1"/>
</dbReference>
<evidence type="ECO:0000256" key="1">
    <source>
        <dbReference type="SAM" id="SignalP"/>
    </source>
</evidence>
<keyword evidence="3" id="KW-0378">Hydrolase</keyword>
<evidence type="ECO:0000313" key="3">
    <source>
        <dbReference type="EMBL" id="ALO41334.1"/>
    </source>
</evidence>
<dbReference type="Proteomes" id="UP000061457">
    <property type="component" value="Chromosome I"/>
</dbReference>
<evidence type="ECO:0000259" key="2">
    <source>
        <dbReference type="Pfam" id="PF07969"/>
    </source>
</evidence>
<dbReference type="PATRIC" id="fig|161398.10.peg.828"/>
<name>A0A0S2JZB7_9GAMM</name>
<dbReference type="Gene3D" id="2.30.40.10">
    <property type="entry name" value="Urease, subunit C, domain 1"/>
    <property type="match status" value="1"/>
</dbReference>
<dbReference type="EMBL" id="CP013187">
    <property type="protein sequence ID" value="ALO41334.1"/>
    <property type="molecule type" value="Genomic_DNA"/>
</dbReference>
<dbReference type="PROSITE" id="PS51257">
    <property type="entry name" value="PROKAR_LIPOPROTEIN"/>
    <property type="match status" value="1"/>
</dbReference>
<dbReference type="InterPro" id="IPR033932">
    <property type="entry name" value="YtcJ-like"/>
</dbReference>
<dbReference type="Pfam" id="PF07969">
    <property type="entry name" value="Amidohydro_3"/>
    <property type="match status" value="1"/>
</dbReference>
<proteinExistence type="predicted"/>
<dbReference type="CDD" id="cd01300">
    <property type="entry name" value="YtcJ_like"/>
    <property type="match status" value="1"/>
</dbReference>
<keyword evidence="1" id="KW-0732">Signal</keyword>
<dbReference type="InterPro" id="IPR011059">
    <property type="entry name" value="Metal-dep_hydrolase_composite"/>
</dbReference>
<dbReference type="PANTHER" id="PTHR22642">
    <property type="entry name" value="IMIDAZOLONEPROPIONASE"/>
    <property type="match status" value="1"/>
</dbReference>
<keyword evidence="4" id="KW-1185">Reference proteome</keyword>
<dbReference type="SUPFAM" id="SSF51556">
    <property type="entry name" value="Metallo-dependent hydrolases"/>
    <property type="match status" value="1"/>
</dbReference>
<dbReference type="KEGG" id="pphe:PP2015_815"/>
<protein>
    <submittedName>
        <fullName evidence="3">Metal-dependent hydrolase with the TIM-barrel fold protein</fullName>
    </submittedName>
</protein>
<dbReference type="STRING" id="161398.PP2015_815"/>
<feature type="domain" description="Amidohydrolase 3" evidence="2">
    <location>
        <begin position="93"/>
        <end position="573"/>
    </location>
</feature>
<dbReference type="PANTHER" id="PTHR22642:SF2">
    <property type="entry name" value="PROTEIN LONG AFTER FAR-RED 3"/>
    <property type="match status" value="1"/>
</dbReference>
<feature type="chain" id="PRO_5006600867" evidence="1">
    <location>
        <begin position="21"/>
        <end position="575"/>
    </location>
</feature>
<evidence type="ECO:0000313" key="4">
    <source>
        <dbReference type="Proteomes" id="UP000061457"/>
    </source>
</evidence>
<sequence>MRVMNMVFSSVVLGLACTLAGCGENQTGQTSLTVTDKATVDNANKATRVFFNGDIYTVNKQQAWAEAVAIKDNKIIYVGSDEQVEQYIDAQTQVVDLKGKMMMPGFHDVHIHPMESGSDATQFTIPAYGTENEYIDAVYDAANNNPSAQWLIGYGHEVSTLLEMQNTPLEVLNDAVSDRPVVIMEQTSHSMWVNSKALELAGIRSDSVDPVGGVIGRDKSGRLNGILYDNAGELVMEIAMRSLQGSADKDYQGLVEHTMPMLNEVGITSISDARTYWQRGQLDTWQRIADDDKLTLRVALGLWAYPQMNDEVQLEALKKRYQNKADSLLKVNQVKFYMDGILVNTTAAMHDPYHVNILGLYGNKGLNYFTQSRIEKYLKALEPVGFDFNIHAIGDRGITEALNAIEKASSKQNRHRLTHIEVMDPQDYKRFAEIGVIADAQVAGDFTHPNHWAEMIPFLGEERAYDLVPIKSLIESNALLTLSSDWNVSTYNPFVGIGNAISRAPQNITLEQAIASYTINSAYAMRQEQLVGSIENGKLADLIVLDGNLFDMTAAQIKQTQVVMTLLDGEIVYQR</sequence>
<dbReference type="InterPro" id="IPR032466">
    <property type="entry name" value="Metal_Hydrolase"/>
</dbReference>
<dbReference type="GO" id="GO:0016810">
    <property type="term" value="F:hydrolase activity, acting on carbon-nitrogen (but not peptide) bonds"/>
    <property type="evidence" value="ECO:0007669"/>
    <property type="project" value="InterPro"/>
</dbReference>
<accession>A0A0S2JZB7</accession>
<dbReference type="AlphaFoldDB" id="A0A0S2JZB7"/>
<gene>
    <name evidence="3" type="ORF">PP2015_815</name>
</gene>
<reference evidence="3 4" key="1">
    <citation type="submission" date="2015-11" db="EMBL/GenBank/DDBJ databases">
        <authorList>
            <person name="Zhang Y."/>
            <person name="Guo Z."/>
        </authorList>
    </citation>
    <scope>NUCLEOTIDE SEQUENCE [LARGE SCALE GENOMIC DNA]</scope>
    <source>
        <strain evidence="3 4">KCTC 12086</strain>
    </source>
</reference>